<evidence type="ECO:0000313" key="1">
    <source>
        <dbReference type="EMBL" id="CAF3858178.1"/>
    </source>
</evidence>
<gene>
    <name evidence="1" type="ORF">OKA104_LOCUS21886</name>
</gene>
<name>A0A819EVR8_9BILA</name>
<proteinExistence type="predicted"/>
<dbReference type="Gene3D" id="3.80.10.10">
    <property type="entry name" value="Ribonuclease Inhibitor"/>
    <property type="match status" value="2"/>
</dbReference>
<dbReference type="InterPro" id="IPR032675">
    <property type="entry name" value="LRR_dom_sf"/>
</dbReference>
<sequence length="1080" mass="127082">MNRNGCTNFEELSNEIIYEIFDFLDTYHAYEIFSDLNIRFRNLFTLSNFPIEINLFNISKSSFQQHYEQFFKYNNHRIHSLYISNPFIINLIFSSIKNDILFTQLKILYLKNIDSDDCNDALDYLVSLPQLSTLIIDSFKDDCDKNTIYDKIFRLPALKYCNLSLGDGGAMTDGLLHIAYNNFSPIEHLIIDYNIHFNELFHILSYVPHLRRLSIKCLTLLYDRMPHTFSITLNNLTHVSIKLNHINFDQFQPIMINLFRNLQVLSISTSMDNEYMNAQRWETLIITHMPHLRIFDIQHNTSLFGAVINSKTCQDLMNRFATLFWTKRKWFFTHQHYYLERSNHGFFYSIQPYRLAIDNYSIDFPNANEITFGKDVYISHDLIIKISNSMIPLSQITKVTINSDSVCFSNIIKILYLIPNCKKLILTSLSLEGRDFSSLRCTKNFRYLSHKNTITNITIKSCKFKEVELLVSLCPRLQHLTINVLQEEFQSFIKYLLSNNGNNRYLHSLFIRSTDFHHVYKAFYSLNARFYNLIVNSTIPIDVDLSSISKSTFQQYNKDIILPNKHRIQSLHLSNACLYDDISSPIHILSQFLHLKTLSLNNIESKYLKYLLPKLVSLPYLSSLSITCRDIIRSRTPIYYRIIRLRALKYCSLSVERFDCGESSSLTINEYNPIEHLIIKHDITTNELYSLLSHVPQLRRLNVSDISSLWGKDIKTSVFVLPCLTHISLGLSSINFNAFEEMMIDMFHLVQVLHISIDNSFNHQMYINANRWEQLILSHMPNLRIFDIRHENWSTYIITTIHNANRVISNTRIDNFTSSFWINRQWFFTQQFVHEWERNCIIFHSIDPYRRTYYTLCKQIHQSTCLNSKKTHMQSVQHLRIDNANELIDCKYYFPNATTLTLQKNFSKTSNLITINLNRVIPLRQLTKLVIEYITLSLIQLIELLCCTPHIHTLVFASMLLDKVNYNSIQDSQSFQTVCSTNTIINVTFKAECTFGTLQILAALFSQIQHLTIRLHEKDLESYVRFLLEKTNRNTAHLCSLCVLLANTSWLTKLKKLIKSEKLLDDYILKMIDMDLYLWW</sequence>
<evidence type="ECO:0000313" key="2">
    <source>
        <dbReference type="Proteomes" id="UP000663881"/>
    </source>
</evidence>
<accession>A0A819EVR8</accession>
<evidence type="ECO:0008006" key="3">
    <source>
        <dbReference type="Google" id="ProtNLM"/>
    </source>
</evidence>
<dbReference type="EMBL" id="CAJOAY010001556">
    <property type="protein sequence ID" value="CAF3858178.1"/>
    <property type="molecule type" value="Genomic_DNA"/>
</dbReference>
<comment type="caution">
    <text evidence="1">The sequence shown here is derived from an EMBL/GenBank/DDBJ whole genome shotgun (WGS) entry which is preliminary data.</text>
</comment>
<reference evidence="1" key="1">
    <citation type="submission" date="2021-02" db="EMBL/GenBank/DDBJ databases">
        <authorList>
            <person name="Nowell W R."/>
        </authorList>
    </citation>
    <scope>NUCLEOTIDE SEQUENCE</scope>
</reference>
<organism evidence="1 2">
    <name type="scientific">Adineta steineri</name>
    <dbReference type="NCBI Taxonomy" id="433720"/>
    <lineage>
        <taxon>Eukaryota</taxon>
        <taxon>Metazoa</taxon>
        <taxon>Spiralia</taxon>
        <taxon>Gnathifera</taxon>
        <taxon>Rotifera</taxon>
        <taxon>Eurotatoria</taxon>
        <taxon>Bdelloidea</taxon>
        <taxon>Adinetida</taxon>
        <taxon>Adinetidae</taxon>
        <taxon>Adineta</taxon>
    </lineage>
</organism>
<dbReference type="AlphaFoldDB" id="A0A819EVR8"/>
<dbReference type="SUPFAM" id="SSF52047">
    <property type="entry name" value="RNI-like"/>
    <property type="match status" value="2"/>
</dbReference>
<protein>
    <recommendedName>
        <fullName evidence="3">F-box domain-containing protein</fullName>
    </recommendedName>
</protein>
<dbReference type="Proteomes" id="UP000663881">
    <property type="component" value="Unassembled WGS sequence"/>
</dbReference>